<accession>A0A812JDA0</accession>
<dbReference type="Pfam" id="PF01915">
    <property type="entry name" value="Glyco_hydro_3_C"/>
    <property type="match status" value="1"/>
</dbReference>
<keyword evidence="5" id="KW-0378">Hydrolase</keyword>
<keyword evidence="3" id="KW-0934">Plastid</keyword>
<evidence type="ECO:0000256" key="5">
    <source>
        <dbReference type="ARBA" id="ARBA00022801"/>
    </source>
</evidence>
<feature type="signal peptide" evidence="7">
    <location>
        <begin position="1"/>
        <end position="28"/>
    </location>
</feature>
<sequence>MFNGRSGVQRCACCLLLCLAWSCRFLHSKLGDKAPLAFQAVILDATCEPSAKRIASRRRQFLQLIATSLASPALARGASPRELLLARLQERVDLARLDAAGAPLTPVGLDPATAKELRSLAETLEASFSSQRNILQDPGKLKQLSGRWRLLFSDAPEITGLANLPLGLAVGPVYQPIDVASKTFENQSPIVQKLGLVKGNLRVVGTFAAAPPRSVNAAGVVNTAGNRIDVNFERLVFSVDRLAGLSTGSLLQKVATPTRAENDPQPAIVGQVLAGAVSLAGVALADWPTPNWHGCVDPKAVALPYCNTRLSIKERLDDLMSRLDRDDKIRQITPDSKIGGTCTTFTTGKEEIGLPPWLWLVESNTGVDAACPAEGHCVTNFAGPMGMAASFNQSSWFLKGKVLGTEQRALSNYGGSRFERDHKNPVCLTGFGPNINIARDPRFGRTSELAGEDPLLSGTYAMNMVKGMQEKDSSGHKKIAAYLKHYTAYSTEANRGHDTYNISTFDFFETYLAQYKLAFTAQPAGVMCSYNAENGRPSCANDFILNKQLRSWKPDAHVTTDCGAVNNLKGPPVNAPDDAHAAAMALMNGTDLEMGDTLFSSLSQAIDMGLATEARLTEAVRRSFQVQFEVGRFDPPNSTEFHQYGVQDLNSSLHQRISYEAALQSFVLLKNDGALPIRPRASVAVLGPHSMSRSQLFSDYAAGHHCYDGTDACVPSITEGLSMANPEGQTVSSKGVDINSTKDEGIPAALDAARKADVVVLALGDDRTIETEGKDRTDTALPGLQESFAQKVLALNKPTILVLISGGPMAIDSLTTRAAAPYAIVQAFFPSHKGAQALGATFFGKENRWGKLPVTMYPHKYIFEQPMTNYDMSRAPGRTYKYYQGAALFPFGHGLSLTTFELQCAQRARGAELASLAFHCKVSNTGSLDGDEVVQVYHAAVDIGKVDHPVPKRALRSFQRVRVHAGKVDSVSFDFDSSILEVVNKDGEQKLYPGKHTLIFSRGAVEDEQVFQITVPAAEELVI</sequence>
<dbReference type="InterPro" id="IPR017853">
    <property type="entry name" value="GH"/>
</dbReference>
<evidence type="ECO:0000313" key="9">
    <source>
        <dbReference type="EMBL" id="CAE7203635.1"/>
    </source>
</evidence>
<dbReference type="Gene3D" id="3.20.20.300">
    <property type="entry name" value="Glycoside hydrolase, family 3, N-terminal domain"/>
    <property type="match status" value="1"/>
</dbReference>
<keyword evidence="10" id="KW-1185">Reference proteome</keyword>
<dbReference type="InterPro" id="IPR013783">
    <property type="entry name" value="Ig-like_fold"/>
</dbReference>
<evidence type="ECO:0000256" key="7">
    <source>
        <dbReference type="SAM" id="SignalP"/>
    </source>
</evidence>
<gene>
    <name evidence="9" type="primary">BXL5</name>
    <name evidence="9" type="ORF">SNAT2548_LOCUS6257</name>
</gene>
<evidence type="ECO:0000313" key="10">
    <source>
        <dbReference type="Proteomes" id="UP000604046"/>
    </source>
</evidence>
<dbReference type="SUPFAM" id="SSF52279">
    <property type="entry name" value="Beta-D-glucan exohydrolase, C-terminal domain"/>
    <property type="match status" value="1"/>
</dbReference>
<dbReference type="PANTHER" id="PTHR42721">
    <property type="entry name" value="SUGAR HYDROLASE-RELATED"/>
    <property type="match status" value="1"/>
</dbReference>
<feature type="domain" description="Fibronectin type III-like" evidence="8">
    <location>
        <begin position="932"/>
        <end position="1004"/>
    </location>
</feature>
<comment type="caution">
    <text evidence="9">The sequence shown here is derived from an EMBL/GenBank/DDBJ whole genome shotgun (WGS) entry which is preliminary data.</text>
</comment>
<dbReference type="GO" id="GO:0046556">
    <property type="term" value="F:alpha-L-arabinofuranosidase activity"/>
    <property type="evidence" value="ECO:0007669"/>
    <property type="project" value="TreeGrafter"/>
</dbReference>
<dbReference type="InterPro" id="IPR026891">
    <property type="entry name" value="Fn3-like"/>
</dbReference>
<dbReference type="Gene3D" id="2.60.40.10">
    <property type="entry name" value="Immunoglobulins"/>
    <property type="match status" value="1"/>
</dbReference>
<dbReference type="Pfam" id="PF04755">
    <property type="entry name" value="PAP_fibrillin"/>
    <property type="match status" value="1"/>
</dbReference>
<dbReference type="GO" id="GO:0009044">
    <property type="term" value="F:xylan 1,4-beta-xylosidase activity"/>
    <property type="evidence" value="ECO:0007669"/>
    <property type="project" value="InterPro"/>
</dbReference>
<dbReference type="EMBL" id="CAJNDS010000413">
    <property type="protein sequence ID" value="CAE7203635.1"/>
    <property type="molecule type" value="Genomic_DNA"/>
</dbReference>
<dbReference type="Pfam" id="PF14310">
    <property type="entry name" value="Fn3-like"/>
    <property type="match status" value="1"/>
</dbReference>
<dbReference type="AlphaFoldDB" id="A0A812JDA0"/>
<dbReference type="InterPro" id="IPR002772">
    <property type="entry name" value="Glyco_hydro_3_C"/>
</dbReference>
<dbReference type="InterPro" id="IPR006843">
    <property type="entry name" value="PAP/fibrillin_dom"/>
</dbReference>
<feature type="chain" id="PRO_5032883192" evidence="7">
    <location>
        <begin position="29"/>
        <end position="1023"/>
    </location>
</feature>
<dbReference type="SUPFAM" id="SSF51445">
    <property type="entry name" value="(Trans)glycosidases"/>
    <property type="match status" value="1"/>
</dbReference>
<evidence type="ECO:0000259" key="8">
    <source>
        <dbReference type="SMART" id="SM01217"/>
    </source>
</evidence>
<dbReference type="GO" id="GO:0045493">
    <property type="term" value="P:xylan catabolic process"/>
    <property type="evidence" value="ECO:0007669"/>
    <property type="project" value="InterPro"/>
</dbReference>
<dbReference type="InterPro" id="IPR036962">
    <property type="entry name" value="Glyco_hydro_3_N_sf"/>
</dbReference>
<dbReference type="Proteomes" id="UP000604046">
    <property type="component" value="Unassembled WGS sequence"/>
</dbReference>
<dbReference type="GO" id="GO:0009536">
    <property type="term" value="C:plastid"/>
    <property type="evidence" value="ECO:0007669"/>
    <property type="project" value="UniProtKB-SubCell"/>
</dbReference>
<evidence type="ECO:0000256" key="2">
    <source>
        <dbReference type="ARBA" id="ARBA00005336"/>
    </source>
</evidence>
<name>A0A812JDA0_9DINO</name>
<dbReference type="Gene3D" id="3.40.50.1700">
    <property type="entry name" value="Glycoside hydrolase family 3 C-terminal domain"/>
    <property type="match status" value="1"/>
</dbReference>
<dbReference type="GO" id="GO:0031222">
    <property type="term" value="P:arabinan catabolic process"/>
    <property type="evidence" value="ECO:0007669"/>
    <property type="project" value="TreeGrafter"/>
</dbReference>
<dbReference type="OrthoDB" id="430370at2759"/>
<organism evidence="9 10">
    <name type="scientific">Symbiodinium natans</name>
    <dbReference type="NCBI Taxonomy" id="878477"/>
    <lineage>
        <taxon>Eukaryota</taxon>
        <taxon>Sar</taxon>
        <taxon>Alveolata</taxon>
        <taxon>Dinophyceae</taxon>
        <taxon>Suessiales</taxon>
        <taxon>Symbiodiniaceae</taxon>
        <taxon>Symbiodinium</taxon>
    </lineage>
</organism>
<dbReference type="InterPro" id="IPR036881">
    <property type="entry name" value="Glyco_hydro_3_C_sf"/>
</dbReference>
<proteinExistence type="inferred from homology"/>
<dbReference type="InterPro" id="IPR001764">
    <property type="entry name" value="Glyco_hydro_3_N"/>
</dbReference>
<evidence type="ECO:0000256" key="6">
    <source>
        <dbReference type="ARBA" id="ARBA00023295"/>
    </source>
</evidence>
<dbReference type="SMART" id="SM01217">
    <property type="entry name" value="Fn3_like"/>
    <property type="match status" value="1"/>
</dbReference>
<evidence type="ECO:0000256" key="3">
    <source>
        <dbReference type="ARBA" id="ARBA00022640"/>
    </source>
</evidence>
<comment type="subcellular location">
    <subcellularLocation>
        <location evidence="1">Plastid</location>
    </subcellularLocation>
</comment>
<dbReference type="InterPro" id="IPR044993">
    <property type="entry name" value="BXL"/>
</dbReference>
<dbReference type="PANTHER" id="PTHR42721:SF3">
    <property type="entry name" value="BETA-D-XYLOSIDASE 5-RELATED"/>
    <property type="match status" value="1"/>
</dbReference>
<keyword evidence="6" id="KW-0326">Glycosidase</keyword>
<dbReference type="Pfam" id="PF00933">
    <property type="entry name" value="Glyco_hydro_3"/>
    <property type="match status" value="1"/>
</dbReference>
<keyword evidence="4 7" id="KW-0732">Signal</keyword>
<evidence type="ECO:0000256" key="4">
    <source>
        <dbReference type="ARBA" id="ARBA00022729"/>
    </source>
</evidence>
<comment type="similarity">
    <text evidence="2">Belongs to the glycosyl hydrolase 3 family.</text>
</comment>
<evidence type="ECO:0000256" key="1">
    <source>
        <dbReference type="ARBA" id="ARBA00004474"/>
    </source>
</evidence>
<protein>
    <submittedName>
        <fullName evidence="9">BXL5 protein</fullName>
    </submittedName>
</protein>
<reference evidence="9" key="1">
    <citation type="submission" date="2021-02" db="EMBL/GenBank/DDBJ databases">
        <authorList>
            <person name="Dougan E. K."/>
            <person name="Rhodes N."/>
            <person name="Thang M."/>
            <person name="Chan C."/>
        </authorList>
    </citation>
    <scope>NUCLEOTIDE SEQUENCE</scope>
</reference>